<organism evidence="3 4">
    <name type="scientific">Kineococcus radiotolerans (strain ATCC BAA-149 / DSM 14245 / SRS30216)</name>
    <dbReference type="NCBI Taxonomy" id="266940"/>
    <lineage>
        <taxon>Bacteria</taxon>
        <taxon>Bacillati</taxon>
        <taxon>Actinomycetota</taxon>
        <taxon>Actinomycetes</taxon>
        <taxon>Kineosporiales</taxon>
        <taxon>Kineosporiaceae</taxon>
        <taxon>Kineococcus</taxon>
    </lineage>
</organism>
<feature type="region of interest" description="Disordered" evidence="1">
    <location>
        <begin position="1"/>
        <end position="29"/>
    </location>
</feature>
<feature type="compositionally biased region" description="Gly residues" evidence="1">
    <location>
        <begin position="17"/>
        <end position="29"/>
    </location>
</feature>
<evidence type="ECO:0000313" key="4">
    <source>
        <dbReference type="Proteomes" id="UP000001116"/>
    </source>
</evidence>
<dbReference type="HOGENOM" id="CLU_2167571_0_0_11"/>
<keyword evidence="2" id="KW-0472">Membrane</keyword>
<feature type="compositionally biased region" description="Polar residues" evidence="1">
    <location>
        <begin position="1"/>
        <end position="10"/>
    </location>
</feature>
<feature type="transmembrane region" description="Helical" evidence="2">
    <location>
        <begin position="50"/>
        <end position="69"/>
    </location>
</feature>
<evidence type="ECO:0000313" key="3">
    <source>
        <dbReference type="EMBL" id="ABS06044.1"/>
    </source>
</evidence>
<evidence type="ECO:0000256" key="2">
    <source>
        <dbReference type="SAM" id="Phobius"/>
    </source>
</evidence>
<accession>A6WGV5</accession>
<gene>
    <name evidence="3" type="ordered locus">Krad_4585</name>
</gene>
<evidence type="ECO:0000256" key="1">
    <source>
        <dbReference type="SAM" id="MobiDB-lite"/>
    </source>
</evidence>
<keyword evidence="2" id="KW-0812">Transmembrane</keyword>
<dbReference type="EMBL" id="CP000751">
    <property type="protein sequence ID" value="ABS06044.1"/>
    <property type="molecule type" value="Genomic_DNA"/>
</dbReference>
<reference evidence="4" key="1">
    <citation type="journal article" date="2008" name="PLoS ONE">
        <title>Survival in nuclear waste, extreme resistance, and potential applications gleaned from the genome sequence of Kineococcus radiotolerans SRS30216.</title>
        <authorList>
            <person name="Bagwell C.E."/>
            <person name="Bhat S."/>
            <person name="Hawkins G.M."/>
            <person name="Smith B.W."/>
            <person name="Biswas T."/>
            <person name="Hoover T.R."/>
            <person name="Saunders E."/>
            <person name="Han C.S."/>
            <person name="Tsodikov O.V."/>
            <person name="Shimkets L.J."/>
        </authorList>
    </citation>
    <scope>NUCLEOTIDE SEQUENCE [LARGE SCALE GENOMIC DNA]</scope>
    <source>
        <strain evidence="4">ATCC BAA-149 / DSM 14245 / SRS30216</strain>
    </source>
</reference>
<dbReference type="Proteomes" id="UP000001116">
    <property type="component" value="Plasmid pKRAD01"/>
</dbReference>
<keyword evidence="4" id="KW-1185">Reference proteome</keyword>
<sequence length="110" mass="11513">MATGSGQAAGQRTGHVTGHGPGRVAGHGGTSVLHQVAAGEHDHGSVSDCVLFLGAGIALLVLLVAAAAARALRPSYWMLTGWPQVLMACTPWRGPPVWHWPRIHLCVIRI</sequence>
<name>A6WGV5_KINRD</name>
<geneLocation type="plasmid" evidence="3 4">
    <name>pKRAD01</name>
</geneLocation>
<dbReference type="KEGG" id="kra:Krad_4585"/>
<proteinExistence type="predicted"/>
<keyword evidence="3" id="KW-0614">Plasmid</keyword>
<keyword evidence="2" id="KW-1133">Transmembrane helix</keyword>
<protein>
    <submittedName>
        <fullName evidence="3">Uncharacterized protein</fullName>
    </submittedName>
</protein>
<dbReference type="AlphaFoldDB" id="A6WGV5"/>